<evidence type="ECO:0000259" key="5">
    <source>
        <dbReference type="Pfam" id="PF00561"/>
    </source>
</evidence>
<evidence type="ECO:0000256" key="4">
    <source>
        <dbReference type="SAM" id="SignalP"/>
    </source>
</evidence>
<keyword evidence="6" id="KW-0031">Aminopeptidase</keyword>
<dbReference type="AlphaFoldDB" id="A0A240C1P6"/>
<evidence type="ECO:0000313" key="7">
    <source>
        <dbReference type="Proteomes" id="UP000215134"/>
    </source>
</evidence>
<feature type="region of interest" description="Disordered" evidence="3">
    <location>
        <begin position="143"/>
        <end position="163"/>
    </location>
</feature>
<dbReference type="EC" id="3.4.14.-" evidence="6"/>
<gene>
    <name evidence="6" type="primary">tap_1</name>
    <name evidence="6" type="ORF">SAMEA4384070_02584</name>
</gene>
<accession>A0A240C1P6</accession>
<dbReference type="GO" id="GO:0004177">
    <property type="term" value="F:aminopeptidase activity"/>
    <property type="evidence" value="ECO:0007669"/>
    <property type="project" value="UniProtKB-KW"/>
</dbReference>
<dbReference type="GeneID" id="75027734"/>
<proteinExistence type="inferred from homology"/>
<dbReference type="Gene3D" id="3.40.50.1820">
    <property type="entry name" value="alpha/beta hydrolase"/>
    <property type="match status" value="1"/>
</dbReference>
<feature type="chain" id="PRO_5012150568" evidence="4">
    <location>
        <begin position="21"/>
        <end position="497"/>
    </location>
</feature>
<keyword evidence="2 6" id="KW-0378">Hydrolase</keyword>
<sequence>MSVLRILVLLAAAANLPAHAKLPVRAAAPESSIRWQSCLNSGFQRWFEDTPPPGLRCGYVDAPLIYPESAGQALSDRSETVRLALTLLPATGPKKGSLVVIAGGPGLPGINPQLAADASVARLRKSYDIIGYDPRGVGQSTPKIACQRGENDETPSPDDNDLAGAESQVREMIAACIRQTGAEALQHIGTDEAVNDLNVIRRALGEPGLTAVAYSYGTKVAALYAERYPKKTRALVLDGVVDLAEDDFAQRVNQERAYQQSFQRFAAYCGKTGSCPLSADANQALQSYHAMLRQLHERPFVTQDGYEISADDVITATRSLLPWPERWHELATLVRQINAGIAGRQVADLIDESYSPDADDALNVITCADVADPGADPQRLRRQRQEVNTAALFSHYLPLHEYPLEMCDLWPYRGKDRPHAAVASPSLPPLLFVGQRYDPATPYRNAQAMAARFKSPLITRERDGHTLVLNGIDRCVDESVVDYLLAPKKPRRDKVCR</sequence>
<keyword evidence="7" id="KW-1185">Reference proteome</keyword>
<name>A0A240C1P6_SERFI</name>
<dbReference type="PANTHER" id="PTHR43248:SF25">
    <property type="entry name" value="AB HYDROLASE-1 DOMAIN-CONTAINING PROTEIN-RELATED"/>
    <property type="match status" value="1"/>
</dbReference>
<dbReference type="Pfam" id="PF00561">
    <property type="entry name" value="Abhydrolase_1"/>
    <property type="match status" value="1"/>
</dbReference>
<dbReference type="InterPro" id="IPR000073">
    <property type="entry name" value="AB_hydrolase_1"/>
</dbReference>
<evidence type="ECO:0000313" key="6">
    <source>
        <dbReference type="EMBL" id="SNW01850.1"/>
    </source>
</evidence>
<dbReference type="SUPFAM" id="SSF53474">
    <property type="entry name" value="alpha/beta-Hydrolases"/>
    <property type="match status" value="1"/>
</dbReference>
<evidence type="ECO:0000256" key="1">
    <source>
        <dbReference type="ARBA" id="ARBA00010088"/>
    </source>
</evidence>
<feature type="compositionally biased region" description="Acidic residues" evidence="3">
    <location>
        <begin position="152"/>
        <end position="161"/>
    </location>
</feature>
<dbReference type="OrthoDB" id="4510475at2"/>
<keyword evidence="6" id="KW-0645">Protease</keyword>
<organism evidence="6 7">
    <name type="scientific">Serratia ficaria</name>
    <dbReference type="NCBI Taxonomy" id="61651"/>
    <lineage>
        <taxon>Bacteria</taxon>
        <taxon>Pseudomonadati</taxon>
        <taxon>Pseudomonadota</taxon>
        <taxon>Gammaproteobacteria</taxon>
        <taxon>Enterobacterales</taxon>
        <taxon>Yersiniaceae</taxon>
        <taxon>Serratia</taxon>
    </lineage>
</organism>
<reference evidence="6 7" key="1">
    <citation type="submission" date="2017-06" db="EMBL/GenBank/DDBJ databases">
        <authorList>
            <consortium name="Pathogen Informatics"/>
        </authorList>
    </citation>
    <scope>NUCLEOTIDE SEQUENCE [LARGE SCALE GENOMIC DNA]</scope>
    <source>
        <strain evidence="6 7">NCTC12148</strain>
    </source>
</reference>
<keyword evidence="4" id="KW-0732">Signal</keyword>
<dbReference type="PANTHER" id="PTHR43248">
    <property type="entry name" value="2-SUCCINYL-6-HYDROXY-2,4-CYCLOHEXADIENE-1-CARBOXYLATE SYNTHASE"/>
    <property type="match status" value="1"/>
</dbReference>
<dbReference type="KEGG" id="sfj:SAMEA4384070_2584"/>
<evidence type="ECO:0000256" key="2">
    <source>
        <dbReference type="ARBA" id="ARBA00022801"/>
    </source>
</evidence>
<dbReference type="EMBL" id="LT906479">
    <property type="protein sequence ID" value="SNW01850.1"/>
    <property type="molecule type" value="Genomic_DNA"/>
</dbReference>
<dbReference type="Proteomes" id="UP000215134">
    <property type="component" value="Chromosome 1"/>
</dbReference>
<dbReference type="InterPro" id="IPR029058">
    <property type="entry name" value="AB_hydrolase_fold"/>
</dbReference>
<feature type="signal peptide" evidence="4">
    <location>
        <begin position="1"/>
        <end position="20"/>
    </location>
</feature>
<evidence type="ECO:0000256" key="3">
    <source>
        <dbReference type="SAM" id="MobiDB-lite"/>
    </source>
</evidence>
<protein>
    <submittedName>
        <fullName evidence="6">Tripeptidyl aminopeptidase</fullName>
        <ecNumber evidence="6">3.4.14.-</ecNumber>
    </submittedName>
</protein>
<dbReference type="InterPro" id="IPR051601">
    <property type="entry name" value="Serine_prot/Carboxylest_S33"/>
</dbReference>
<comment type="similarity">
    <text evidence="1">Belongs to the peptidase S33 family.</text>
</comment>
<dbReference type="STRING" id="1411141.GCA_001590885_00780"/>
<dbReference type="RefSeq" id="WP_095097663.1">
    <property type="nucleotide sequence ID" value="NZ_CABITV010000001.1"/>
</dbReference>
<feature type="domain" description="AB hydrolase-1" evidence="5">
    <location>
        <begin position="98"/>
        <end position="465"/>
    </location>
</feature>